<proteinExistence type="predicted"/>
<organism evidence="2 3">
    <name type="scientific">Paucihalobacter ruber</name>
    <dbReference type="NCBI Taxonomy" id="2567861"/>
    <lineage>
        <taxon>Bacteria</taxon>
        <taxon>Pseudomonadati</taxon>
        <taxon>Bacteroidota</taxon>
        <taxon>Flavobacteriia</taxon>
        <taxon>Flavobacteriales</taxon>
        <taxon>Flavobacteriaceae</taxon>
        <taxon>Paucihalobacter</taxon>
    </lineage>
</organism>
<evidence type="ECO:0000259" key="1">
    <source>
        <dbReference type="Pfam" id="PF00534"/>
    </source>
</evidence>
<dbReference type="InterPro" id="IPR001296">
    <property type="entry name" value="Glyco_trans_1"/>
</dbReference>
<protein>
    <submittedName>
        <fullName evidence="2">Glycosyltransferase family 4 protein</fullName>
    </submittedName>
</protein>
<dbReference type="AlphaFoldDB" id="A0A506PR60"/>
<keyword evidence="2" id="KW-0808">Transferase</keyword>
<dbReference type="Proteomes" id="UP000317332">
    <property type="component" value="Unassembled WGS sequence"/>
</dbReference>
<sequence>MSKSIYILSSAVGVAGGADKATKLLAEAYSNLGFNISVFATSCEVGIEQKNIKIHGPIINYGHRWKLPQLSLIIRLLFFSIIGKPKFVHCVGLTYEVKLALTFLNRLKIIVWETTEADKGNRFVQKGIIPKLQYAHLMLAPSQTIKHNIVTNYSYKGSIAILPFWTEWQAVRPNTKNRTGSLLYVGRMDRDKGFDCLFEALRMIKNHVNIKLDVCGRGNVEKIKQLASGLENVQFHGFLEKTEIEELYNNADFVVLPSKHEGYPLSLIEACGKSIPIIASKVGSIPEVYQNSKSGLLFNANDSNQLSQCIQTAYTETEESYHLRRKAARKLYEKINDVSVIQMKLQEIIKQIDEN</sequence>
<dbReference type="SUPFAM" id="SSF53756">
    <property type="entry name" value="UDP-Glycosyltransferase/glycogen phosphorylase"/>
    <property type="match status" value="1"/>
</dbReference>
<accession>A0A506PR60</accession>
<dbReference type="Gene3D" id="3.40.50.2000">
    <property type="entry name" value="Glycogen Phosphorylase B"/>
    <property type="match status" value="2"/>
</dbReference>
<evidence type="ECO:0000313" key="3">
    <source>
        <dbReference type="Proteomes" id="UP000317332"/>
    </source>
</evidence>
<dbReference type="PANTHER" id="PTHR12526">
    <property type="entry name" value="GLYCOSYLTRANSFERASE"/>
    <property type="match status" value="1"/>
</dbReference>
<dbReference type="PANTHER" id="PTHR12526:SF630">
    <property type="entry name" value="GLYCOSYLTRANSFERASE"/>
    <property type="match status" value="1"/>
</dbReference>
<dbReference type="Pfam" id="PF00534">
    <property type="entry name" value="Glycos_transf_1"/>
    <property type="match status" value="1"/>
</dbReference>
<gene>
    <name evidence="2" type="ORF">FJ651_02170</name>
</gene>
<dbReference type="OrthoDB" id="9795068at2"/>
<keyword evidence="3" id="KW-1185">Reference proteome</keyword>
<comment type="caution">
    <text evidence="2">The sequence shown here is derived from an EMBL/GenBank/DDBJ whole genome shotgun (WGS) entry which is preliminary data.</text>
</comment>
<dbReference type="CDD" id="cd03801">
    <property type="entry name" value="GT4_PimA-like"/>
    <property type="match status" value="1"/>
</dbReference>
<dbReference type="RefSeq" id="WP_140988751.1">
    <property type="nucleotide sequence ID" value="NZ_VHIQ01000001.1"/>
</dbReference>
<feature type="domain" description="Glycosyl transferase family 1" evidence="1">
    <location>
        <begin position="179"/>
        <end position="328"/>
    </location>
</feature>
<dbReference type="EMBL" id="VHIQ01000001">
    <property type="protein sequence ID" value="TPV35742.1"/>
    <property type="molecule type" value="Genomic_DNA"/>
</dbReference>
<evidence type="ECO:0000313" key="2">
    <source>
        <dbReference type="EMBL" id="TPV35742.1"/>
    </source>
</evidence>
<reference evidence="2 3" key="1">
    <citation type="submission" date="2019-06" db="EMBL/GenBank/DDBJ databases">
        <title>Flavobacteriaceae Paucihalobacterium erythroidium CWB-1, complete genome.</title>
        <authorList>
            <person name="Wu S."/>
        </authorList>
    </citation>
    <scope>NUCLEOTIDE SEQUENCE [LARGE SCALE GENOMIC DNA]</scope>
    <source>
        <strain evidence="2 3">CWB-1</strain>
    </source>
</reference>
<dbReference type="GO" id="GO:0016757">
    <property type="term" value="F:glycosyltransferase activity"/>
    <property type="evidence" value="ECO:0007669"/>
    <property type="project" value="InterPro"/>
</dbReference>
<name>A0A506PR60_9FLAO</name>